<dbReference type="PANTHER" id="PTHR46382">
    <property type="entry name" value="PHOSPHATIDATE CYTIDYLYLTRANSFERASE"/>
    <property type="match status" value="1"/>
</dbReference>
<dbReference type="Pfam" id="PF01148">
    <property type="entry name" value="CTP_transf_1"/>
    <property type="match status" value="1"/>
</dbReference>
<evidence type="ECO:0000256" key="3">
    <source>
        <dbReference type="ARBA" id="ARBA00005119"/>
    </source>
</evidence>
<dbReference type="GO" id="GO:0005886">
    <property type="term" value="C:plasma membrane"/>
    <property type="evidence" value="ECO:0007669"/>
    <property type="project" value="UniProtKB-SubCell"/>
</dbReference>
<evidence type="ECO:0000256" key="15">
    <source>
        <dbReference type="ARBA" id="ARBA00023136"/>
    </source>
</evidence>
<feature type="transmembrane region" description="Helical" evidence="19">
    <location>
        <begin position="5"/>
        <end position="23"/>
    </location>
</feature>
<keyword evidence="12 18" id="KW-0548">Nucleotidyltransferase</keyword>
<evidence type="ECO:0000256" key="9">
    <source>
        <dbReference type="ARBA" id="ARBA00022516"/>
    </source>
</evidence>
<dbReference type="AlphaFoldDB" id="A0A1I0NJK0"/>
<evidence type="ECO:0000256" key="14">
    <source>
        <dbReference type="ARBA" id="ARBA00023098"/>
    </source>
</evidence>
<feature type="transmembrane region" description="Helical" evidence="19">
    <location>
        <begin position="81"/>
        <end position="100"/>
    </location>
</feature>
<dbReference type="EC" id="2.7.7.41" evidence="6 18"/>
<keyword evidence="10 18" id="KW-0808">Transferase</keyword>
<gene>
    <name evidence="20" type="ORF">SAMN05216290_1258</name>
</gene>
<dbReference type="GeneID" id="99985990"/>
<comment type="pathway">
    <text evidence="4">Lipid metabolism.</text>
</comment>
<feature type="transmembrane region" description="Helical" evidence="19">
    <location>
        <begin position="112"/>
        <end position="134"/>
    </location>
</feature>
<dbReference type="OrthoDB" id="9799199at2"/>
<name>A0A1I0NJK0_9BACT</name>
<dbReference type="PANTHER" id="PTHR46382:SF1">
    <property type="entry name" value="PHOSPHATIDATE CYTIDYLYLTRANSFERASE"/>
    <property type="match status" value="1"/>
</dbReference>
<dbReference type="RefSeq" id="WP_090257657.1">
    <property type="nucleotide sequence ID" value="NZ_FOIR01000001.1"/>
</dbReference>
<keyword evidence="17" id="KW-1208">Phospholipid metabolism</keyword>
<comment type="similarity">
    <text evidence="5 18">Belongs to the CDS family.</text>
</comment>
<comment type="pathway">
    <text evidence="3 18">Phospholipid metabolism; CDP-diacylglycerol biosynthesis; CDP-diacylglycerol from sn-glycerol 3-phosphate: step 3/3.</text>
</comment>
<protein>
    <recommendedName>
        <fullName evidence="7 18">Phosphatidate cytidylyltransferase</fullName>
        <ecNumber evidence="6 18">2.7.7.41</ecNumber>
    </recommendedName>
</protein>
<keyword evidence="21" id="KW-1185">Reference proteome</keyword>
<keyword evidence="11 18" id="KW-0812">Transmembrane</keyword>
<evidence type="ECO:0000256" key="1">
    <source>
        <dbReference type="ARBA" id="ARBA00001698"/>
    </source>
</evidence>
<dbReference type="InterPro" id="IPR000374">
    <property type="entry name" value="PC_trans"/>
</dbReference>
<feature type="transmembrane region" description="Helical" evidence="19">
    <location>
        <begin position="57"/>
        <end position="75"/>
    </location>
</feature>
<evidence type="ECO:0000256" key="6">
    <source>
        <dbReference type="ARBA" id="ARBA00012487"/>
    </source>
</evidence>
<dbReference type="EMBL" id="FOIR01000001">
    <property type="protein sequence ID" value="SEW01682.1"/>
    <property type="molecule type" value="Genomic_DNA"/>
</dbReference>
<evidence type="ECO:0000256" key="4">
    <source>
        <dbReference type="ARBA" id="ARBA00005189"/>
    </source>
</evidence>
<evidence type="ECO:0000256" key="13">
    <source>
        <dbReference type="ARBA" id="ARBA00022989"/>
    </source>
</evidence>
<feature type="transmembrane region" description="Helical" evidence="19">
    <location>
        <begin position="181"/>
        <end position="202"/>
    </location>
</feature>
<evidence type="ECO:0000256" key="19">
    <source>
        <dbReference type="SAM" id="Phobius"/>
    </source>
</evidence>
<dbReference type="Proteomes" id="UP000199437">
    <property type="component" value="Unassembled WGS sequence"/>
</dbReference>
<evidence type="ECO:0000256" key="8">
    <source>
        <dbReference type="ARBA" id="ARBA00022475"/>
    </source>
</evidence>
<sequence>MNNLLARIITAVIGVSILIAAIVYNYWTFALVFFAIMFLSLLEFFQLTRKSGKRPFTAWGLVVGTLLFALIFLQAKTGVERHYFLLLPATISFLFILALFRKKKDLIVTNISFSVFGTIYVSLPLSLMSSIAFIHGEYHHGLVLGILFSQWAADTGAYFAGKALGKHKLYESISPNKTWEGTIGGFLLSLVVAYVFSLYFPSLSTVEWLGLGAIISIFGTMGDLVESFFKRALAIKDSGTILPGHGGFLDRFDGLLLSLPFATLYIYLVI</sequence>
<reference evidence="21" key="1">
    <citation type="submission" date="2016-10" db="EMBL/GenBank/DDBJ databases">
        <authorList>
            <person name="Varghese N."/>
            <person name="Submissions S."/>
        </authorList>
    </citation>
    <scope>NUCLEOTIDE SEQUENCE [LARGE SCALE GENOMIC DNA]</scope>
    <source>
        <strain evidence="21">CGMCC 1.12402</strain>
    </source>
</reference>
<evidence type="ECO:0000313" key="20">
    <source>
        <dbReference type="EMBL" id="SEW01682.1"/>
    </source>
</evidence>
<dbReference type="GO" id="GO:0016024">
    <property type="term" value="P:CDP-diacylglycerol biosynthetic process"/>
    <property type="evidence" value="ECO:0007669"/>
    <property type="project" value="UniProtKB-UniPathway"/>
</dbReference>
<proteinExistence type="inferred from homology"/>
<evidence type="ECO:0000256" key="2">
    <source>
        <dbReference type="ARBA" id="ARBA00004651"/>
    </source>
</evidence>
<feature type="transmembrane region" description="Helical" evidence="19">
    <location>
        <begin position="29"/>
        <end position="45"/>
    </location>
</feature>
<dbReference type="STRING" id="1267423.SAMN05216290_1258"/>
<evidence type="ECO:0000256" key="7">
    <source>
        <dbReference type="ARBA" id="ARBA00019373"/>
    </source>
</evidence>
<keyword evidence="9" id="KW-0444">Lipid biosynthesis</keyword>
<evidence type="ECO:0000313" key="21">
    <source>
        <dbReference type="Proteomes" id="UP000199437"/>
    </source>
</evidence>
<evidence type="ECO:0000256" key="18">
    <source>
        <dbReference type="RuleBase" id="RU003938"/>
    </source>
</evidence>
<evidence type="ECO:0000256" key="16">
    <source>
        <dbReference type="ARBA" id="ARBA00023209"/>
    </source>
</evidence>
<dbReference type="PROSITE" id="PS01315">
    <property type="entry name" value="CDS"/>
    <property type="match status" value="1"/>
</dbReference>
<accession>A0A1I0NJK0</accession>
<evidence type="ECO:0000256" key="11">
    <source>
        <dbReference type="ARBA" id="ARBA00022692"/>
    </source>
</evidence>
<evidence type="ECO:0000256" key="5">
    <source>
        <dbReference type="ARBA" id="ARBA00010185"/>
    </source>
</evidence>
<keyword evidence="8" id="KW-1003">Cell membrane</keyword>
<comment type="catalytic activity">
    <reaction evidence="1 18">
        <text>a 1,2-diacyl-sn-glycero-3-phosphate + CTP + H(+) = a CDP-1,2-diacyl-sn-glycerol + diphosphate</text>
        <dbReference type="Rhea" id="RHEA:16229"/>
        <dbReference type="ChEBI" id="CHEBI:15378"/>
        <dbReference type="ChEBI" id="CHEBI:33019"/>
        <dbReference type="ChEBI" id="CHEBI:37563"/>
        <dbReference type="ChEBI" id="CHEBI:58332"/>
        <dbReference type="ChEBI" id="CHEBI:58608"/>
        <dbReference type="EC" id="2.7.7.41"/>
    </reaction>
</comment>
<evidence type="ECO:0000256" key="12">
    <source>
        <dbReference type="ARBA" id="ARBA00022695"/>
    </source>
</evidence>
<keyword evidence="16" id="KW-0594">Phospholipid biosynthesis</keyword>
<comment type="subcellular location">
    <subcellularLocation>
        <location evidence="2">Cell membrane</location>
        <topology evidence="2">Multi-pass membrane protein</topology>
    </subcellularLocation>
</comment>
<dbReference type="GO" id="GO:0004605">
    <property type="term" value="F:phosphatidate cytidylyltransferase activity"/>
    <property type="evidence" value="ECO:0007669"/>
    <property type="project" value="UniProtKB-EC"/>
</dbReference>
<feature type="transmembrane region" description="Helical" evidence="19">
    <location>
        <begin position="208"/>
        <end position="229"/>
    </location>
</feature>
<keyword evidence="13 19" id="KW-1133">Transmembrane helix</keyword>
<keyword evidence="15 19" id="KW-0472">Membrane</keyword>
<evidence type="ECO:0000256" key="10">
    <source>
        <dbReference type="ARBA" id="ARBA00022679"/>
    </source>
</evidence>
<keyword evidence="14" id="KW-0443">Lipid metabolism</keyword>
<feature type="transmembrane region" description="Helical" evidence="19">
    <location>
        <begin position="249"/>
        <end position="268"/>
    </location>
</feature>
<evidence type="ECO:0000256" key="17">
    <source>
        <dbReference type="ARBA" id="ARBA00023264"/>
    </source>
</evidence>
<organism evidence="20 21">
    <name type="scientific">Roseivirga pacifica</name>
    <dbReference type="NCBI Taxonomy" id="1267423"/>
    <lineage>
        <taxon>Bacteria</taxon>
        <taxon>Pseudomonadati</taxon>
        <taxon>Bacteroidota</taxon>
        <taxon>Cytophagia</taxon>
        <taxon>Cytophagales</taxon>
        <taxon>Roseivirgaceae</taxon>
        <taxon>Roseivirga</taxon>
    </lineage>
</organism>
<dbReference type="UniPathway" id="UPA00557">
    <property type="reaction ID" value="UER00614"/>
</dbReference>